<dbReference type="InterPro" id="IPR011600">
    <property type="entry name" value="Pept_C14_caspase"/>
</dbReference>
<sequence length="762" mass="83323">MMYIKRRQFLQFASSTLATIGLSQWDITQQGDKYAKVLAQNTPRKLALLVGINDYPTSSLRGCVNDVQLQQELLIHRFGFNPKDILTVTNSQATRKGILTAFEEHLIKQAKPGDVVVFHFSGHGSQVSDKPSCDEIALKLSKECANSTLVPIDGQNQEGGVKQIMGHTLFLLMSALKTENVTVVLDSCHSGGGKRGNFLVRSVGNSNLYEPSSEELEYQRQWLKKLNISPQEFVDRRRKSIAKGVVIASAKREQYAVDANFSNFRAGAFSFLFTQYLWQQIGDESLKRAILNIGRSTKVYARGSKQIDQDPEFESNFSQKNATPPIYFTPLTTQSADAVVTKVNGDKVDLWLGGIDSQALEAFEKDAIFTVLDTKGGTPALVQLESREGLMGYGRLVNTTQSRPSSQLQPGILLQERLRSIPNDVTLKIGLDDTSLDNNALQQAKQALQSIKRIEVLPLGITEVQYIFGRMTEAKYQDLQKIKSPKLPDVGSLGLFLPMLNQIIPNSFGERNEAVNGAITRLQPKFKSLLAAKVVKQMLGNTSTSRVAVTTSMTVAGSTKILSETYPTRGVKKVSTETTRPAPKPVNSSDSNVPKLSLGTKIAFEVRNDESVPLYVSILVVDSSGDMAVVFPNDWSVSNDAALLDPGKRLVIPQTDVDDFVLTVSEPLGFSEALIVASTTPLRDSLKALKDIAKSRGLENTRTLVPVTEDQLLNIADTLLNDLDAGTRGGITAEGIKLPTGIRGVDTQKLAAMAIAFEVVGK</sequence>
<accession>A0A951UV60</accession>
<dbReference type="PANTHER" id="PTHR48104">
    <property type="entry name" value="METACASPASE-4"/>
    <property type="match status" value="1"/>
</dbReference>
<evidence type="ECO:0000259" key="3">
    <source>
        <dbReference type="Pfam" id="PF14326"/>
    </source>
</evidence>
<feature type="domain" description="Peptidase C14 caspase" evidence="2">
    <location>
        <begin position="44"/>
        <end position="316"/>
    </location>
</feature>
<dbReference type="PIRSF" id="PIRSF007398">
    <property type="entry name" value="Sll0148_caspase"/>
    <property type="match status" value="1"/>
</dbReference>
<comment type="caution">
    <text evidence="4">The sequence shown here is derived from an EMBL/GenBank/DDBJ whole genome shotgun (WGS) entry which is preliminary data.</text>
</comment>
<evidence type="ECO:0000256" key="1">
    <source>
        <dbReference type="SAM" id="MobiDB-lite"/>
    </source>
</evidence>
<dbReference type="PANTHER" id="PTHR48104:SF30">
    <property type="entry name" value="METACASPASE-1"/>
    <property type="match status" value="1"/>
</dbReference>
<protein>
    <submittedName>
        <fullName evidence="4">Caspase family protein</fullName>
    </submittedName>
</protein>
<dbReference type="InterPro" id="IPR025493">
    <property type="entry name" value="DUF4384"/>
</dbReference>
<dbReference type="GO" id="GO:0004197">
    <property type="term" value="F:cysteine-type endopeptidase activity"/>
    <property type="evidence" value="ECO:0007669"/>
    <property type="project" value="InterPro"/>
</dbReference>
<evidence type="ECO:0000313" key="4">
    <source>
        <dbReference type="EMBL" id="MBW4670497.1"/>
    </source>
</evidence>
<dbReference type="Pfam" id="PF14326">
    <property type="entry name" value="DUF4384"/>
    <property type="match status" value="1"/>
</dbReference>
<evidence type="ECO:0000259" key="2">
    <source>
        <dbReference type="Pfam" id="PF00656"/>
    </source>
</evidence>
<dbReference type="Pfam" id="PF00656">
    <property type="entry name" value="Peptidase_C14"/>
    <property type="match status" value="1"/>
</dbReference>
<dbReference type="SUPFAM" id="SSF52129">
    <property type="entry name" value="Caspase-like"/>
    <property type="match status" value="1"/>
</dbReference>
<feature type="domain" description="DUF4384" evidence="3">
    <location>
        <begin position="597"/>
        <end position="681"/>
    </location>
</feature>
<feature type="region of interest" description="Disordered" evidence="1">
    <location>
        <begin position="572"/>
        <end position="592"/>
    </location>
</feature>
<dbReference type="GO" id="GO:0005737">
    <property type="term" value="C:cytoplasm"/>
    <property type="evidence" value="ECO:0007669"/>
    <property type="project" value="TreeGrafter"/>
</dbReference>
<reference evidence="4" key="1">
    <citation type="submission" date="2021-05" db="EMBL/GenBank/DDBJ databases">
        <authorList>
            <person name="Pietrasiak N."/>
            <person name="Ward R."/>
            <person name="Stajich J.E."/>
            <person name="Kurbessoian T."/>
        </authorList>
    </citation>
    <scope>NUCLEOTIDE SEQUENCE</scope>
    <source>
        <strain evidence="4">GSE-NOS-MK-12-04C</strain>
    </source>
</reference>
<gene>
    <name evidence="4" type="ORF">KME60_24540</name>
</gene>
<dbReference type="EMBL" id="JAHHGZ010000031">
    <property type="protein sequence ID" value="MBW4670497.1"/>
    <property type="molecule type" value="Genomic_DNA"/>
</dbReference>
<organism evidence="4 5">
    <name type="scientific">Cyanomargarita calcarea GSE-NOS-MK-12-04C</name>
    <dbReference type="NCBI Taxonomy" id="2839659"/>
    <lineage>
        <taxon>Bacteria</taxon>
        <taxon>Bacillati</taxon>
        <taxon>Cyanobacteriota</taxon>
        <taxon>Cyanophyceae</taxon>
        <taxon>Nostocales</taxon>
        <taxon>Cyanomargaritaceae</taxon>
        <taxon>Cyanomargarita</taxon>
    </lineage>
</organism>
<dbReference type="InterPro" id="IPR011189">
    <property type="entry name" value="UCP_caspase_lke"/>
</dbReference>
<reference evidence="4" key="2">
    <citation type="journal article" date="2022" name="Microbiol. Resour. Announc.">
        <title>Metagenome Sequencing to Explore Phylogenomics of Terrestrial Cyanobacteria.</title>
        <authorList>
            <person name="Ward R.D."/>
            <person name="Stajich J.E."/>
            <person name="Johansen J.R."/>
            <person name="Huntemann M."/>
            <person name="Clum A."/>
            <person name="Foster B."/>
            <person name="Foster B."/>
            <person name="Roux S."/>
            <person name="Palaniappan K."/>
            <person name="Varghese N."/>
            <person name="Mukherjee S."/>
            <person name="Reddy T.B.K."/>
            <person name="Daum C."/>
            <person name="Copeland A."/>
            <person name="Chen I.A."/>
            <person name="Ivanova N.N."/>
            <person name="Kyrpides N.C."/>
            <person name="Shapiro N."/>
            <person name="Eloe-Fadrosh E.A."/>
            <person name="Pietrasiak N."/>
        </authorList>
    </citation>
    <scope>NUCLEOTIDE SEQUENCE</scope>
    <source>
        <strain evidence="4">GSE-NOS-MK-12-04C</strain>
    </source>
</reference>
<dbReference type="Gene3D" id="3.40.50.1460">
    <property type="match status" value="1"/>
</dbReference>
<dbReference type="GO" id="GO:0006508">
    <property type="term" value="P:proteolysis"/>
    <property type="evidence" value="ECO:0007669"/>
    <property type="project" value="InterPro"/>
</dbReference>
<proteinExistence type="predicted"/>
<dbReference type="InterPro" id="IPR029030">
    <property type="entry name" value="Caspase-like_dom_sf"/>
</dbReference>
<dbReference type="InterPro" id="IPR050452">
    <property type="entry name" value="Metacaspase"/>
</dbReference>
<dbReference type="AlphaFoldDB" id="A0A951UV60"/>
<name>A0A951UV60_9CYAN</name>
<evidence type="ECO:0000313" key="5">
    <source>
        <dbReference type="Proteomes" id="UP000729701"/>
    </source>
</evidence>
<dbReference type="Proteomes" id="UP000729701">
    <property type="component" value="Unassembled WGS sequence"/>
</dbReference>